<dbReference type="InterPro" id="IPR016181">
    <property type="entry name" value="Acyl_CoA_acyltransferase"/>
</dbReference>
<gene>
    <name evidence="2" type="ORF">SAMN05421731_103250</name>
</gene>
<dbReference type="RefSeq" id="WP_097078758.1">
    <property type="nucleotide sequence ID" value="NZ_BAABHT010000001.1"/>
</dbReference>
<reference evidence="3" key="1">
    <citation type="submission" date="2016-09" db="EMBL/GenBank/DDBJ databases">
        <authorList>
            <person name="Varghese N."/>
            <person name="Submissions S."/>
        </authorList>
    </citation>
    <scope>NUCLEOTIDE SEQUENCE [LARGE SCALE GENOMIC DNA]</scope>
    <source>
        <strain evidence="3">ANC 4466</strain>
    </source>
</reference>
<evidence type="ECO:0000313" key="3">
    <source>
        <dbReference type="Proteomes" id="UP000219042"/>
    </source>
</evidence>
<keyword evidence="2" id="KW-0689">Ribosomal protein</keyword>
<keyword evidence="2" id="KW-0687">Ribonucleoprotein</keyword>
<dbReference type="AlphaFoldDB" id="A0A240E7B3"/>
<evidence type="ECO:0000313" key="2">
    <source>
        <dbReference type="EMBL" id="SNX44512.1"/>
    </source>
</evidence>
<dbReference type="OrthoDB" id="9775804at2"/>
<dbReference type="PROSITE" id="PS51186">
    <property type="entry name" value="GNAT"/>
    <property type="match status" value="1"/>
</dbReference>
<organism evidence="2 3">
    <name type="scientific">Acinetobacter puyangensis</name>
    <dbReference type="NCBI Taxonomy" id="1096779"/>
    <lineage>
        <taxon>Bacteria</taxon>
        <taxon>Pseudomonadati</taxon>
        <taxon>Pseudomonadota</taxon>
        <taxon>Gammaproteobacteria</taxon>
        <taxon>Moraxellales</taxon>
        <taxon>Moraxellaceae</taxon>
        <taxon>Acinetobacter</taxon>
    </lineage>
</organism>
<dbReference type="Gene3D" id="3.40.630.30">
    <property type="match status" value="1"/>
</dbReference>
<dbReference type="CDD" id="cd04301">
    <property type="entry name" value="NAT_SF"/>
    <property type="match status" value="1"/>
</dbReference>
<dbReference type="GO" id="GO:0016747">
    <property type="term" value="F:acyltransferase activity, transferring groups other than amino-acyl groups"/>
    <property type="evidence" value="ECO:0007669"/>
    <property type="project" value="InterPro"/>
</dbReference>
<dbReference type="GO" id="GO:0005840">
    <property type="term" value="C:ribosome"/>
    <property type="evidence" value="ECO:0007669"/>
    <property type="project" value="UniProtKB-KW"/>
</dbReference>
<dbReference type="Proteomes" id="UP000219042">
    <property type="component" value="Unassembled WGS sequence"/>
</dbReference>
<proteinExistence type="predicted"/>
<evidence type="ECO:0000259" key="1">
    <source>
        <dbReference type="PROSITE" id="PS51186"/>
    </source>
</evidence>
<dbReference type="Pfam" id="PF13673">
    <property type="entry name" value="Acetyltransf_10"/>
    <property type="match status" value="1"/>
</dbReference>
<dbReference type="InterPro" id="IPR053144">
    <property type="entry name" value="Acetyltransferase_Butenolide"/>
</dbReference>
<dbReference type="PANTHER" id="PTHR43233">
    <property type="entry name" value="FAMILY N-ACETYLTRANSFERASE, PUTATIVE (AFU_ORTHOLOGUE AFUA_6G03350)-RELATED"/>
    <property type="match status" value="1"/>
</dbReference>
<keyword evidence="3" id="KW-1185">Reference proteome</keyword>
<sequence length="146" mass="16608">MYELNGIRISRKDGKQIHIRSFQNKDLPAVFQLLQSHGWSHRIVSQVFLEQLIANSQLVYVVECQSQIIGFARAITDFLSNGYLSMLVVDRTFQRQGIASQLIKTLMAQAPAVTWVLRAGREGAGDFFQSQGFKFSEIAMERSRPE</sequence>
<dbReference type="PANTHER" id="PTHR43233:SF1">
    <property type="entry name" value="FAMILY N-ACETYLTRANSFERASE, PUTATIVE (AFU_ORTHOLOGUE AFUA_6G03350)-RELATED"/>
    <property type="match status" value="1"/>
</dbReference>
<feature type="domain" description="N-acetyltransferase" evidence="1">
    <location>
        <begin position="17"/>
        <end position="146"/>
    </location>
</feature>
<name>A0A240E7B3_9GAMM</name>
<dbReference type="InterPro" id="IPR000182">
    <property type="entry name" value="GNAT_dom"/>
</dbReference>
<dbReference type="EMBL" id="OANT01000003">
    <property type="protein sequence ID" value="SNX44512.1"/>
    <property type="molecule type" value="Genomic_DNA"/>
</dbReference>
<accession>A0A240E7B3</accession>
<protein>
    <submittedName>
        <fullName evidence="2">Ribosomal protein S18 acetylase RimI</fullName>
    </submittedName>
</protein>
<dbReference type="SUPFAM" id="SSF55729">
    <property type="entry name" value="Acyl-CoA N-acyltransferases (Nat)"/>
    <property type="match status" value="1"/>
</dbReference>